<dbReference type="PROSITE" id="PS50164">
    <property type="entry name" value="GIY_YIG"/>
    <property type="match status" value="1"/>
</dbReference>
<gene>
    <name evidence="2" type="ORF">GDO78_018666</name>
</gene>
<dbReference type="OrthoDB" id="9907735at2759"/>
<dbReference type="SUPFAM" id="SSF82771">
    <property type="entry name" value="GIY-YIG endonuclease"/>
    <property type="match status" value="1"/>
</dbReference>
<organism evidence="2 3">
    <name type="scientific">Eleutherodactylus coqui</name>
    <name type="common">Puerto Rican coqui</name>
    <dbReference type="NCBI Taxonomy" id="57060"/>
    <lineage>
        <taxon>Eukaryota</taxon>
        <taxon>Metazoa</taxon>
        <taxon>Chordata</taxon>
        <taxon>Craniata</taxon>
        <taxon>Vertebrata</taxon>
        <taxon>Euteleostomi</taxon>
        <taxon>Amphibia</taxon>
        <taxon>Batrachia</taxon>
        <taxon>Anura</taxon>
        <taxon>Neobatrachia</taxon>
        <taxon>Hyloidea</taxon>
        <taxon>Eleutherodactylidae</taxon>
        <taxon>Eleutherodactylinae</taxon>
        <taxon>Eleutherodactylus</taxon>
        <taxon>Eleutherodactylus</taxon>
    </lineage>
</organism>
<reference evidence="2" key="1">
    <citation type="thesis" date="2020" institute="ProQuest LLC" country="789 East Eisenhower Parkway, Ann Arbor, MI, USA">
        <title>Comparative Genomics and Chromosome Evolution.</title>
        <authorList>
            <person name="Mudd A.B."/>
        </authorList>
    </citation>
    <scope>NUCLEOTIDE SEQUENCE</scope>
    <source>
        <strain evidence="2">HN-11 Male</strain>
        <tissue evidence="2">Kidney and liver</tissue>
    </source>
</reference>
<accession>A0A8J6B6Y0</accession>
<proteinExistence type="predicted"/>
<evidence type="ECO:0000313" key="3">
    <source>
        <dbReference type="Proteomes" id="UP000770717"/>
    </source>
</evidence>
<protein>
    <recommendedName>
        <fullName evidence="1">GIY-YIG domain-containing protein</fullName>
    </recommendedName>
</protein>
<dbReference type="AlphaFoldDB" id="A0A8J6B6Y0"/>
<dbReference type="Pfam" id="PF01541">
    <property type="entry name" value="GIY-YIG"/>
    <property type="match status" value="1"/>
</dbReference>
<comment type="caution">
    <text evidence="2">The sequence shown here is derived from an EMBL/GenBank/DDBJ whole genome shotgun (WGS) entry which is preliminary data.</text>
</comment>
<feature type="domain" description="GIY-YIG" evidence="1">
    <location>
        <begin position="65"/>
        <end position="132"/>
    </location>
</feature>
<dbReference type="InterPro" id="IPR035901">
    <property type="entry name" value="GIY-YIG_endonuc_sf"/>
</dbReference>
<name>A0A8J6B6Y0_ELECQ</name>
<evidence type="ECO:0000259" key="1">
    <source>
        <dbReference type="PROSITE" id="PS50164"/>
    </source>
</evidence>
<dbReference type="Proteomes" id="UP000770717">
    <property type="component" value="Unassembled WGS sequence"/>
</dbReference>
<keyword evidence="3" id="KW-1185">Reference proteome</keyword>
<dbReference type="EMBL" id="WNTK01003294">
    <property type="protein sequence ID" value="KAG9465212.1"/>
    <property type="molecule type" value="Genomic_DNA"/>
</dbReference>
<dbReference type="InterPro" id="IPR000305">
    <property type="entry name" value="GIY-YIG_endonuc"/>
</dbReference>
<sequence length="132" mass="15328">MPSQIPENTQAKGLPIYSSTPNTGAYRCGTPGCECRENICHRRQSVDMGTDSISFQIKQYLNCGSEHLIYLIECPCQKRYVGRTINTLRNRINQHRYNTKRNYLKHTVSKHFSMYHKSDRSLMKITPIKKNS</sequence>
<evidence type="ECO:0000313" key="2">
    <source>
        <dbReference type="EMBL" id="KAG9465212.1"/>
    </source>
</evidence>